<dbReference type="Pfam" id="PF03484">
    <property type="entry name" value="B5"/>
    <property type="match status" value="1"/>
</dbReference>
<dbReference type="InterPro" id="IPR005147">
    <property type="entry name" value="tRNA_synthase_B5-dom"/>
</dbReference>
<dbReference type="Gene3D" id="3.30.930.10">
    <property type="entry name" value="Bira Bifunctional Protein, Domain 2"/>
    <property type="match status" value="1"/>
</dbReference>
<evidence type="ECO:0000256" key="10">
    <source>
        <dbReference type="ARBA" id="ARBA00022842"/>
    </source>
</evidence>
<evidence type="ECO:0000256" key="8">
    <source>
        <dbReference type="ARBA" id="ARBA00022741"/>
    </source>
</evidence>
<comment type="caution">
    <text evidence="20">The sequence shown here is derived from an EMBL/GenBank/DDBJ whole genome shotgun (WGS) entry which is preliminary data.</text>
</comment>
<dbReference type="GO" id="GO:0000049">
    <property type="term" value="F:tRNA binding"/>
    <property type="evidence" value="ECO:0007669"/>
    <property type="project" value="UniProtKB-UniRule"/>
</dbReference>
<dbReference type="Pfam" id="PF03483">
    <property type="entry name" value="B3_4"/>
    <property type="match status" value="1"/>
</dbReference>
<dbReference type="EMBL" id="JAAQPH010000003">
    <property type="protein sequence ID" value="NIA67932.1"/>
    <property type="molecule type" value="Genomic_DNA"/>
</dbReference>
<dbReference type="GO" id="GO:0006432">
    <property type="term" value="P:phenylalanyl-tRNA aminoacylation"/>
    <property type="evidence" value="ECO:0007669"/>
    <property type="project" value="UniProtKB-UniRule"/>
</dbReference>
<dbReference type="CDD" id="cd00769">
    <property type="entry name" value="PheRS_beta_core"/>
    <property type="match status" value="1"/>
</dbReference>
<dbReference type="InterPro" id="IPR009061">
    <property type="entry name" value="DNA-bd_dom_put_sf"/>
</dbReference>
<dbReference type="NCBIfam" id="TIGR00472">
    <property type="entry name" value="pheT_bact"/>
    <property type="match status" value="1"/>
</dbReference>
<dbReference type="RefSeq" id="WP_167221991.1">
    <property type="nucleotide sequence ID" value="NZ_JAAQPH010000003.1"/>
</dbReference>
<dbReference type="SUPFAM" id="SSF55681">
    <property type="entry name" value="Class II aaRS and biotin synthetases"/>
    <property type="match status" value="1"/>
</dbReference>
<dbReference type="InterPro" id="IPR036690">
    <property type="entry name" value="Fdx_antiC-bd_sf"/>
</dbReference>
<keyword evidence="13 15" id="KW-0030">Aminoacyl-tRNA synthetase</keyword>
<dbReference type="HAMAP" id="MF_00283">
    <property type="entry name" value="Phe_tRNA_synth_beta1"/>
    <property type="match status" value="1"/>
</dbReference>
<dbReference type="Pfam" id="PF03147">
    <property type="entry name" value="FDX-ACB"/>
    <property type="match status" value="1"/>
</dbReference>
<dbReference type="InterPro" id="IPR045060">
    <property type="entry name" value="Phe-tRNA-ligase_IIc_bsu"/>
</dbReference>
<dbReference type="SUPFAM" id="SSF50249">
    <property type="entry name" value="Nucleic acid-binding proteins"/>
    <property type="match status" value="1"/>
</dbReference>
<keyword evidence="10 15" id="KW-0460">Magnesium</keyword>
<evidence type="ECO:0000259" key="18">
    <source>
        <dbReference type="PROSITE" id="PS51447"/>
    </source>
</evidence>
<dbReference type="SMART" id="SM00874">
    <property type="entry name" value="B5"/>
    <property type="match status" value="1"/>
</dbReference>
<dbReference type="Gene3D" id="2.40.50.140">
    <property type="entry name" value="Nucleic acid-binding proteins"/>
    <property type="match status" value="1"/>
</dbReference>
<evidence type="ECO:0000256" key="11">
    <source>
        <dbReference type="ARBA" id="ARBA00022884"/>
    </source>
</evidence>
<dbReference type="AlphaFoldDB" id="A0A967C7C8"/>
<comment type="similarity">
    <text evidence="2 15">Belongs to the phenylalanyl-tRNA synthetase beta subunit family. Type 1 subfamily.</text>
</comment>
<evidence type="ECO:0000313" key="21">
    <source>
        <dbReference type="Proteomes" id="UP000761264"/>
    </source>
</evidence>
<dbReference type="SUPFAM" id="SSF56037">
    <property type="entry name" value="PheT/TilS domain"/>
    <property type="match status" value="1"/>
</dbReference>
<reference evidence="20" key="1">
    <citation type="submission" date="2020-03" db="EMBL/GenBank/DDBJ databases">
        <title>Genome of Pelagibius litoralis DSM 21314T.</title>
        <authorList>
            <person name="Wang G."/>
        </authorList>
    </citation>
    <scope>NUCLEOTIDE SEQUENCE</scope>
    <source>
        <strain evidence="20">DSM 21314</strain>
    </source>
</reference>
<evidence type="ECO:0000256" key="5">
    <source>
        <dbReference type="ARBA" id="ARBA00022555"/>
    </source>
</evidence>
<feature type="domain" description="TRNA-binding" evidence="17">
    <location>
        <begin position="39"/>
        <end position="148"/>
    </location>
</feature>
<evidence type="ECO:0000256" key="13">
    <source>
        <dbReference type="ARBA" id="ARBA00023146"/>
    </source>
</evidence>
<comment type="catalytic activity">
    <reaction evidence="14 15">
        <text>tRNA(Phe) + L-phenylalanine + ATP = L-phenylalanyl-tRNA(Phe) + AMP + diphosphate + H(+)</text>
        <dbReference type="Rhea" id="RHEA:19413"/>
        <dbReference type="Rhea" id="RHEA-COMP:9668"/>
        <dbReference type="Rhea" id="RHEA-COMP:9699"/>
        <dbReference type="ChEBI" id="CHEBI:15378"/>
        <dbReference type="ChEBI" id="CHEBI:30616"/>
        <dbReference type="ChEBI" id="CHEBI:33019"/>
        <dbReference type="ChEBI" id="CHEBI:58095"/>
        <dbReference type="ChEBI" id="CHEBI:78442"/>
        <dbReference type="ChEBI" id="CHEBI:78531"/>
        <dbReference type="ChEBI" id="CHEBI:456215"/>
        <dbReference type="EC" id="6.1.1.20"/>
    </reaction>
</comment>
<evidence type="ECO:0000256" key="3">
    <source>
        <dbReference type="ARBA" id="ARBA00011209"/>
    </source>
</evidence>
<feature type="binding site" evidence="15">
    <location>
        <position position="464"/>
    </location>
    <ligand>
        <name>Mg(2+)</name>
        <dbReference type="ChEBI" id="CHEBI:18420"/>
        <note>shared with alpha subunit</note>
    </ligand>
</feature>
<dbReference type="PANTHER" id="PTHR10947">
    <property type="entry name" value="PHENYLALANYL-TRNA SYNTHETASE BETA CHAIN AND LEUCINE-RICH REPEAT-CONTAINING PROTEIN 47"/>
    <property type="match status" value="1"/>
</dbReference>
<keyword evidence="4 15" id="KW-0963">Cytoplasm</keyword>
<dbReference type="Pfam" id="PF01588">
    <property type="entry name" value="tRNA_bind"/>
    <property type="match status" value="1"/>
</dbReference>
<keyword evidence="6 15" id="KW-0436">Ligase</keyword>
<keyword evidence="5 16" id="KW-0820">tRNA-binding</keyword>
<dbReference type="InterPro" id="IPR012340">
    <property type="entry name" value="NA-bd_OB-fold"/>
</dbReference>
<dbReference type="PROSITE" id="PS51447">
    <property type="entry name" value="FDX_ACB"/>
    <property type="match status" value="1"/>
</dbReference>
<dbReference type="Gene3D" id="3.50.40.10">
    <property type="entry name" value="Phenylalanyl-trna Synthetase, Chain B, domain 3"/>
    <property type="match status" value="1"/>
</dbReference>
<dbReference type="InterPro" id="IPR005146">
    <property type="entry name" value="B3/B4_tRNA-bd"/>
</dbReference>
<dbReference type="CDD" id="cd02796">
    <property type="entry name" value="tRNA_bind_bactPheRS"/>
    <property type="match status" value="1"/>
</dbReference>
<dbReference type="PROSITE" id="PS51483">
    <property type="entry name" value="B5"/>
    <property type="match status" value="1"/>
</dbReference>
<dbReference type="GO" id="GO:0009328">
    <property type="term" value="C:phenylalanine-tRNA ligase complex"/>
    <property type="evidence" value="ECO:0007669"/>
    <property type="project" value="TreeGrafter"/>
</dbReference>
<dbReference type="Pfam" id="PF17759">
    <property type="entry name" value="tRNA_synthFbeta"/>
    <property type="match status" value="1"/>
</dbReference>
<evidence type="ECO:0000256" key="4">
    <source>
        <dbReference type="ARBA" id="ARBA00022490"/>
    </source>
</evidence>
<organism evidence="20 21">
    <name type="scientific">Pelagibius litoralis</name>
    <dbReference type="NCBI Taxonomy" id="374515"/>
    <lineage>
        <taxon>Bacteria</taxon>
        <taxon>Pseudomonadati</taxon>
        <taxon>Pseudomonadota</taxon>
        <taxon>Alphaproteobacteria</taxon>
        <taxon>Rhodospirillales</taxon>
        <taxon>Rhodovibrionaceae</taxon>
        <taxon>Pelagibius</taxon>
    </lineage>
</organism>
<comment type="caution">
    <text evidence="15">Lacks conserved residue(s) required for the propagation of feature annotation.</text>
</comment>
<dbReference type="FunFam" id="2.40.50.140:FF:000045">
    <property type="entry name" value="Phenylalanine--tRNA ligase beta subunit"/>
    <property type="match status" value="1"/>
</dbReference>
<dbReference type="InterPro" id="IPR002547">
    <property type="entry name" value="tRNA-bd_dom"/>
</dbReference>
<evidence type="ECO:0000256" key="1">
    <source>
        <dbReference type="ARBA" id="ARBA00004496"/>
    </source>
</evidence>
<dbReference type="InterPro" id="IPR041616">
    <property type="entry name" value="PheRS_beta_core"/>
</dbReference>
<dbReference type="InterPro" id="IPR020825">
    <property type="entry name" value="Phe-tRNA_synthase-like_B3/B4"/>
</dbReference>
<dbReference type="Gene3D" id="3.30.56.10">
    <property type="match status" value="2"/>
</dbReference>
<dbReference type="SUPFAM" id="SSF54991">
    <property type="entry name" value="Anticodon-binding domain of PheRS"/>
    <property type="match status" value="1"/>
</dbReference>
<dbReference type="GO" id="GO:0005524">
    <property type="term" value="F:ATP binding"/>
    <property type="evidence" value="ECO:0007669"/>
    <property type="project" value="UniProtKB-UniRule"/>
</dbReference>
<keyword evidence="11 16" id="KW-0694">RNA-binding</keyword>
<dbReference type="EC" id="6.1.1.20" evidence="15"/>
<dbReference type="GO" id="GO:0004826">
    <property type="term" value="F:phenylalanine-tRNA ligase activity"/>
    <property type="evidence" value="ECO:0007669"/>
    <property type="project" value="UniProtKB-UniRule"/>
</dbReference>
<gene>
    <name evidence="15" type="primary">pheT</name>
    <name evidence="20" type="ORF">HBA54_04945</name>
</gene>
<feature type="domain" description="B5" evidence="19">
    <location>
        <begin position="402"/>
        <end position="477"/>
    </location>
</feature>
<evidence type="ECO:0000256" key="2">
    <source>
        <dbReference type="ARBA" id="ARBA00008653"/>
    </source>
</evidence>
<dbReference type="Proteomes" id="UP000761264">
    <property type="component" value="Unassembled WGS sequence"/>
</dbReference>
<dbReference type="SUPFAM" id="SSF46955">
    <property type="entry name" value="Putative DNA-binding domain"/>
    <property type="match status" value="1"/>
</dbReference>
<evidence type="ECO:0000313" key="20">
    <source>
        <dbReference type="EMBL" id="NIA67932.1"/>
    </source>
</evidence>
<evidence type="ECO:0000256" key="6">
    <source>
        <dbReference type="ARBA" id="ARBA00022598"/>
    </source>
</evidence>
<dbReference type="InterPro" id="IPR004532">
    <property type="entry name" value="Phe-tRNA-ligase_IIc_bsu_bact"/>
</dbReference>
<comment type="cofactor">
    <cofactor evidence="15">
        <name>Mg(2+)</name>
        <dbReference type="ChEBI" id="CHEBI:18420"/>
    </cofactor>
    <text evidence="15">Binds 2 magnesium ions per tetramer.</text>
</comment>
<dbReference type="InterPro" id="IPR045864">
    <property type="entry name" value="aa-tRNA-synth_II/BPL/LPL"/>
</dbReference>
<name>A0A967C7C8_9PROT</name>
<dbReference type="PROSITE" id="PS50886">
    <property type="entry name" value="TRBD"/>
    <property type="match status" value="1"/>
</dbReference>
<sequence length="799" mass="85609">MKFTLAWLKDHLETEASFKEITDTLSMIGLEVEGIEDRAEALKAFTVARVKEARQHPNADRLRVCIVDTGREEVQVVCGAPNAKTGMLGVFAPVGSYVPGTEITLKAGNIRGEESNGMLVSEREMGLSDDHEGIIELSEDVPLGTPFARVAGLDDPVIEIAITPNRGDCLGVRGIARDLAAAGLGTLKPLDETPVPGVFESPIKWRRDLPEDQQHLCPFVAGRSFRNVKNGPSPKWMQDRLRAIGLRPISALVDITNYVTFGLNRPLHVFDADKVKGDVVMRLAKPGSEIVALDGDTYSLDETMVVIEDDAGPEGIGGIMGGEVSGCTEETTNVFLEAALFDPVRVAESGRKLGIHSDARYRFERGVDPNFVLPAVEVASRLILELCGGEASAVVTAGELPAWDRQVSLRPSRTATLCGVEIAADRQGEILERLGFAVGQDGDRLTAAVPSWRPDIEGEACLVEEVLRIHGYDAIPEVDLPRETYLPKAALSPSQRRVAATRTALAWRGMLEGVTFSFVSSKEAALFGGMPDALRLDNPISADLDVMRPTPLANLASAAVRNADRGYGDLALFEVGPQYHDDSPKGQATVAAGIRAGESQGRNWTAAPRPVDAFDAKGDAEAVLAACAAPTGNLQVTPDAPAWYHPGRSGVLRLGPNVLAQFGELHPRVLKALDLKGPAVAFEVFLDRVPLPRAGKQKPALLTLSAFQPVSRDFAFLVDEDVPAEKLLRAARGADKALISDVALFDVYRGKGVEPGKKSLAIAVTLQPREATLTDQEIEAVAEKVVKQVTTATGGALRA</sequence>
<evidence type="ECO:0000256" key="16">
    <source>
        <dbReference type="PROSITE-ProRule" id="PRU00209"/>
    </source>
</evidence>
<dbReference type="SMART" id="SM00873">
    <property type="entry name" value="B3_4"/>
    <property type="match status" value="1"/>
</dbReference>
<keyword evidence="21" id="KW-1185">Reference proteome</keyword>
<keyword evidence="7 15" id="KW-0479">Metal-binding</keyword>
<keyword evidence="12 15" id="KW-0648">Protein biosynthesis</keyword>
<evidence type="ECO:0000256" key="7">
    <source>
        <dbReference type="ARBA" id="ARBA00022723"/>
    </source>
</evidence>
<evidence type="ECO:0000259" key="17">
    <source>
        <dbReference type="PROSITE" id="PS50886"/>
    </source>
</evidence>
<dbReference type="FunFam" id="3.30.70.380:FF:000001">
    <property type="entry name" value="Phenylalanine--tRNA ligase beta subunit"/>
    <property type="match status" value="1"/>
</dbReference>
<feature type="binding site" evidence="15">
    <location>
        <position position="465"/>
    </location>
    <ligand>
        <name>Mg(2+)</name>
        <dbReference type="ChEBI" id="CHEBI:18420"/>
        <note>shared with alpha subunit</note>
    </ligand>
</feature>
<proteinExistence type="inferred from homology"/>
<comment type="subunit">
    <text evidence="3 15">Tetramer of two alpha and two beta subunits.</text>
</comment>
<dbReference type="InterPro" id="IPR005121">
    <property type="entry name" value="Fdx_antiC-bd"/>
</dbReference>
<keyword evidence="8 15" id="KW-0547">Nucleotide-binding</keyword>
<dbReference type="GO" id="GO:0000287">
    <property type="term" value="F:magnesium ion binding"/>
    <property type="evidence" value="ECO:0007669"/>
    <property type="project" value="UniProtKB-UniRule"/>
</dbReference>
<dbReference type="SMART" id="SM00896">
    <property type="entry name" value="FDX-ACB"/>
    <property type="match status" value="1"/>
</dbReference>
<keyword evidence="9 15" id="KW-0067">ATP-binding</keyword>
<feature type="binding site" evidence="15">
    <location>
        <position position="455"/>
    </location>
    <ligand>
        <name>Mg(2+)</name>
        <dbReference type="ChEBI" id="CHEBI:18420"/>
        <note>shared with alpha subunit</note>
    </ligand>
</feature>
<evidence type="ECO:0000256" key="15">
    <source>
        <dbReference type="HAMAP-Rule" id="MF_00283"/>
    </source>
</evidence>
<protein>
    <recommendedName>
        <fullName evidence="15">Phenylalanine--tRNA ligase beta subunit</fullName>
        <ecNumber evidence="15">6.1.1.20</ecNumber>
    </recommendedName>
    <alternativeName>
        <fullName evidence="15">Phenylalanyl-tRNA synthetase beta subunit</fullName>
        <shortName evidence="15">PheRS</shortName>
    </alternativeName>
</protein>
<accession>A0A967C7C8</accession>
<dbReference type="PANTHER" id="PTHR10947:SF0">
    <property type="entry name" value="PHENYLALANINE--TRNA LIGASE BETA SUBUNIT"/>
    <property type="match status" value="1"/>
</dbReference>
<evidence type="ECO:0000259" key="19">
    <source>
        <dbReference type="PROSITE" id="PS51483"/>
    </source>
</evidence>
<dbReference type="InterPro" id="IPR033714">
    <property type="entry name" value="tRNA_bind_bactPheRS"/>
</dbReference>
<evidence type="ECO:0000256" key="12">
    <source>
        <dbReference type="ARBA" id="ARBA00022917"/>
    </source>
</evidence>
<evidence type="ECO:0000256" key="14">
    <source>
        <dbReference type="ARBA" id="ARBA00049255"/>
    </source>
</evidence>
<feature type="domain" description="FDX-ACB" evidence="18">
    <location>
        <begin position="705"/>
        <end position="798"/>
    </location>
</feature>
<comment type="subcellular location">
    <subcellularLocation>
        <location evidence="1 15">Cytoplasm</location>
    </subcellularLocation>
</comment>
<dbReference type="NCBIfam" id="NF045760">
    <property type="entry name" value="YtpR"/>
    <property type="match status" value="1"/>
</dbReference>
<dbReference type="Gene3D" id="3.30.70.380">
    <property type="entry name" value="Ferrodoxin-fold anticodon-binding domain"/>
    <property type="match status" value="1"/>
</dbReference>
<evidence type="ECO:0000256" key="9">
    <source>
        <dbReference type="ARBA" id="ARBA00022840"/>
    </source>
</evidence>